<proteinExistence type="predicted"/>
<evidence type="ECO:0000313" key="1">
    <source>
        <dbReference type="Proteomes" id="UP000887580"/>
    </source>
</evidence>
<sequence>MLKNGDKYIELYNILTPEAFCPNLIRLGRSGDGGKWICNPFALMNLEHPCIFYSFGLNNEVSFEQELLNITKNKCWEHTIIDQLLSVPICQILIEIHDVHQGFTKPVVMKPHQNVYNFLHFASLKGFYLIHFETGDADCENKMLLIAIPSRPTDFKRRMELRGSWLKNITSKITYRFFIGYTADIVIKKSCLYEAEVYNDMIITDLFDSYATLMYKTYVLLNWQQTFCKQVKYTLKIDDDTILNVPRLMYWIKKEFDKEYDAADGKIIFGTTLEAVNLKTNFSIKWNPNQKGIEYCQGFTYLVSSIAAKLILPMTSREEFIKAEDVMFTGLLAEHAGVQRSHKPKHFTKAIHPETPIKTDCGCDENEVPYLTSVYIHTQMNFKTFSKQLEDFDCEESKNISRIQFFASCFA</sequence>
<evidence type="ECO:0000313" key="2">
    <source>
        <dbReference type="WBParaSite" id="PS1159_v2.g684.t1"/>
    </source>
</evidence>
<organism evidence="1 2">
    <name type="scientific">Panagrolaimus sp. PS1159</name>
    <dbReference type="NCBI Taxonomy" id="55785"/>
    <lineage>
        <taxon>Eukaryota</taxon>
        <taxon>Metazoa</taxon>
        <taxon>Ecdysozoa</taxon>
        <taxon>Nematoda</taxon>
        <taxon>Chromadorea</taxon>
        <taxon>Rhabditida</taxon>
        <taxon>Tylenchina</taxon>
        <taxon>Panagrolaimomorpha</taxon>
        <taxon>Panagrolaimoidea</taxon>
        <taxon>Panagrolaimidae</taxon>
        <taxon>Panagrolaimus</taxon>
    </lineage>
</organism>
<protein>
    <submittedName>
        <fullName evidence="2">Hexosyltransferase</fullName>
    </submittedName>
</protein>
<dbReference type="Proteomes" id="UP000887580">
    <property type="component" value="Unplaced"/>
</dbReference>
<name>A0AC35GMD2_9BILA</name>
<reference evidence="2" key="1">
    <citation type="submission" date="2022-11" db="UniProtKB">
        <authorList>
            <consortium name="WormBaseParasite"/>
        </authorList>
    </citation>
    <scope>IDENTIFICATION</scope>
</reference>
<accession>A0AC35GMD2</accession>
<dbReference type="WBParaSite" id="PS1159_v2.g684.t1">
    <property type="protein sequence ID" value="PS1159_v2.g684.t1"/>
    <property type="gene ID" value="PS1159_v2.g684"/>
</dbReference>